<evidence type="ECO:0000256" key="1">
    <source>
        <dbReference type="ARBA" id="ARBA00022730"/>
    </source>
</evidence>
<sequence length="481" mass="52334">GQEENLQPLDFELGSDYSCIVITGSNTGGKTVALKTVGVLQIMALCGMHLPAESGTTLPMLSKVLADIGDEQSIEQNLSTFSAHIGRISEILARSDRETLVIIDELGTGTDPEEGGPLSCAILRELGRRGALTAVSTHLGLLKAFAHTEPGMINGAMQMEEEISDGLPAYRPTYRLLIGEMGQSHAFEIAGRLGLPPELIREARGLMKESGARVETLLSELMRKREELDRLLAETARLRQELTGLRASLREEIKRIQAERKKIFSGTLREAEGILLKAKREARDVIKQLKQSELRRSGEVLKALDRGLAEVRQKQELYKAEESPGLREVREGQTVCIRRLGVNGIVRSINRRTGRCRVVVRGREIEVPAGELAEPKTEPADEAASTAGTIRSAASTDDITEGISGVLNLIGQRVDPALSVLERYLNDASIAGLGSVKIIHGIGTGRLSSAIRDYLNGHPLVRDFRKGDEDEGGEAVTVVYL</sequence>
<dbReference type="EMBL" id="UOGH01000038">
    <property type="protein sequence ID" value="VAX27285.1"/>
    <property type="molecule type" value="Genomic_DNA"/>
</dbReference>
<dbReference type="InterPro" id="IPR005747">
    <property type="entry name" value="MutS2"/>
</dbReference>
<dbReference type="InterPro" id="IPR027417">
    <property type="entry name" value="P-loop_NTPase"/>
</dbReference>
<dbReference type="SUPFAM" id="SSF160443">
    <property type="entry name" value="SMR domain-like"/>
    <property type="match status" value="1"/>
</dbReference>
<dbReference type="SMART" id="SM00463">
    <property type="entry name" value="SMR"/>
    <property type="match status" value="1"/>
</dbReference>
<dbReference type="GO" id="GO:0140664">
    <property type="term" value="F:ATP-dependent DNA damage sensor activity"/>
    <property type="evidence" value="ECO:0007669"/>
    <property type="project" value="InterPro"/>
</dbReference>
<dbReference type="Pfam" id="PF01713">
    <property type="entry name" value="Smr"/>
    <property type="match status" value="1"/>
</dbReference>
<dbReference type="NCBIfam" id="TIGR01069">
    <property type="entry name" value="mutS2"/>
    <property type="match status" value="1"/>
</dbReference>
<dbReference type="SUPFAM" id="SSF52540">
    <property type="entry name" value="P-loop containing nucleoside triphosphate hydrolases"/>
    <property type="match status" value="1"/>
</dbReference>
<keyword evidence="2" id="KW-0547">Nucleotide-binding</keyword>
<protein>
    <submittedName>
        <fullName evidence="9">Recombination inhibitory protein MutS2</fullName>
    </submittedName>
</protein>
<evidence type="ECO:0000256" key="3">
    <source>
        <dbReference type="ARBA" id="ARBA00022801"/>
    </source>
</evidence>
<dbReference type="Pfam" id="PF00488">
    <property type="entry name" value="MutS_V"/>
    <property type="match status" value="1"/>
</dbReference>
<dbReference type="SMART" id="SM00534">
    <property type="entry name" value="MUTSac"/>
    <property type="match status" value="1"/>
</dbReference>
<reference evidence="9" key="1">
    <citation type="submission" date="2018-06" db="EMBL/GenBank/DDBJ databases">
        <authorList>
            <person name="Zhirakovskaya E."/>
        </authorList>
    </citation>
    <scope>NUCLEOTIDE SEQUENCE</scope>
</reference>
<evidence type="ECO:0000256" key="4">
    <source>
        <dbReference type="ARBA" id="ARBA00022840"/>
    </source>
</evidence>
<keyword evidence="7" id="KW-0175">Coiled coil</keyword>
<dbReference type="GO" id="GO:0004519">
    <property type="term" value="F:endonuclease activity"/>
    <property type="evidence" value="ECO:0007669"/>
    <property type="project" value="InterPro"/>
</dbReference>
<accession>A0A3B1D6C2</accession>
<evidence type="ECO:0000256" key="5">
    <source>
        <dbReference type="ARBA" id="ARBA00022884"/>
    </source>
</evidence>
<dbReference type="InterPro" id="IPR002625">
    <property type="entry name" value="Smr_dom"/>
</dbReference>
<keyword evidence="1" id="KW-0699">rRNA-binding</keyword>
<dbReference type="Gene3D" id="3.40.50.300">
    <property type="entry name" value="P-loop containing nucleotide triphosphate hydrolases"/>
    <property type="match status" value="1"/>
</dbReference>
<dbReference type="GO" id="GO:0030983">
    <property type="term" value="F:mismatched DNA binding"/>
    <property type="evidence" value="ECO:0007669"/>
    <property type="project" value="InterPro"/>
</dbReference>
<keyword evidence="3" id="KW-0378">Hydrolase</keyword>
<evidence type="ECO:0000313" key="9">
    <source>
        <dbReference type="EMBL" id="VAX27285.1"/>
    </source>
</evidence>
<dbReference type="FunFam" id="3.40.50.300:FF:000830">
    <property type="entry name" value="Endonuclease MutS2"/>
    <property type="match status" value="1"/>
</dbReference>
<dbReference type="PANTHER" id="PTHR48466">
    <property type="entry name" value="OS10G0509000 PROTEIN-RELATED"/>
    <property type="match status" value="1"/>
</dbReference>
<evidence type="ECO:0000256" key="6">
    <source>
        <dbReference type="ARBA" id="ARBA00023125"/>
    </source>
</evidence>
<dbReference type="InterPro" id="IPR036063">
    <property type="entry name" value="Smr_dom_sf"/>
</dbReference>
<dbReference type="GO" id="GO:0005524">
    <property type="term" value="F:ATP binding"/>
    <property type="evidence" value="ECO:0007669"/>
    <property type="project" value="UniProtKB-KW"/>
</dbReference>
<dbReference type="PANTHER" id="PTHR48466:SF2">
    <property type="entry name" value="OS10G0509000 PROTEIN"/>
    <property type="match status" value="1"/>
</dbReference>
<dbReference type="GO" id="GO:0045910">
    <property type="term" value="P:negative regulation of DNA recombination"/>
    <property type="evidence" value="ECO:0007669"/>
    <property type="project" value="InterPro"/>
</dbReference>
<feature type="coiled-coil region" evidence="7">
    <location>
        <begin position="214"/>
        <end position="295"/>
    </location>
</feature>
<keyword evidence="5" id="KW-0694">RNA-binding</keyword>
<evidence type="ECO:0000256" key="7">
    <source>
        <dbReference type="SAM" id="Coils"/>
    </source>
</evidence>
<dbReference type="GO" id="GO:0019843">
    <property type="term" value="F:rRNA binding"/>
    <property type="evidence" value="ECO:0007669"/>
    <property type="project" value="UniProtKB-KW"/>
</dbReference>
<keyword evidence="6" id="KW-0238">DNA-binding</keyword>
<gene>
    <name evidence="9" type="ORF">MNBD_NITROSPIRAE02-151</name>
</gene>
<dbReference type="PROSITE" id="PS50828">
    <property type="entry name" value="SMR"/>
    <property type="match status" value="1"/>
</dbReference>
<dbReference type="AlphaFoldDB" id="A0A3B1D6C2"/>
<dbReference type="InterPro" id="IPR000432">
    <property type="entry name" value="DNA_mismatch_repair_MutS_C"/>
</dbReference>
<dbReference type="Gene3D" id="3.30.1370.110">
    <property type="match status" value="1"/>
</dbReference>
<feature type="domain" description="Smr" evidence="8">
    <location>
        <begin position="407"/>
        <end position="481"/>
    </location>
</feature>
<evidence type="ECO:0000259" key="8">
    <source>
        <dbReference type="PROSITE" id="PS50828"/>
    </source>
</evidence>
<feature type="non-terminal residue" evidence="9">
    <location>
        <position position="1"/>
    </location>
</feature>
<organism evidence="9">
    <name type="scientific">hydrothermal vent metagenome</name>
    <dbReference type="NCBI Taxonomy" id="652676"/>
    <lineage>
        <taxon>unclassified sequences</taxon>
        <taxon>metagenomes</taxon>
        <taxon>ecological metagenomes</taxon>
    </lineage>
</organism>
<keyword evidence="4" id="KW-0067">ATP-binding</keyword>
<name>A0A3B1D6C2_9ZZZZ</name>
<dbReference type="GO" id="GO:0016887">
    <property type="term" value="F:ATP hydrolysis activity"/>
    <property type="evidence" value="ECO:0007669"/>
    <property type="project" value="InterPro"/>
</dbReference>
<proteinExistence type="predicted"/>
<evidence type="ECO:0000256" key="2">
    <source>
        <dbReference type="ARBA" id="ARBA00022741"/>
    </source>
</evidence>
<dbReference type="GO" id="GO:0006298">
    <property type="term" value="P:mismatch repair"/>
    <property type="evidence" value="ECO:0007669"/>
    <property type="project" value="InterPro"/>
</dbReference>
<dbReference type="InterPro" id="IPR045076">
    <property type="entry name" value="MutS"/>
</dbReference>